<feature type="compositionally biased region" description="Low complexity" evidence="1">
    <location>
        <begin position="11"/>
        <end position="20"/>
    </location>
</feature>
<keyword evidence="3" id="KW-1185">Reference proteome</keyword>
<dbReference type="Proteomes" id="UP000242715">
    <property type="component" value="Unassembled WGS sequence"/>
</dbReference>
<name>A0A2Z6P8P7_TRISU</name>
<dbReference type="EMBL" id="DF974103">
    <property type="protein sequence ID" value="GAU45162.1"/>
    <property type="molecule type" value="Genomic_DNA"/>
</dbReference>
<evidence type="ECO:0000313" key="3">
    <source>
        <dbReference type="Proteomes" id="UP000242715"/>
    </source>
</evidence>
<organism evidence="2 3">
    <name type="scientific">Trifolium subterraneum</name>
    <name type="common">Subterranean clover</name>
    <dbReference type="NCBI Taxonomy" id="3900"/>
    <lineage>
        <taxon>Eukaryota</taxon>
        <taxon>Viridiplantae</taxon>
        <taxon>Streptophyta</taxon>
        <taxon>Embryophyta</taxon>
        <taxon>Tracheophyta</taxon>
        <taxon>Spermatophyta</taxon>
        <taxon>Magnoliopsida</taxon>
        <taxon>eudicotyledons</taxon>
        <taxon>Gunneridae</taxon>
        <taxon>Pentapetalae</taxon>
        <taxon>rosids</taxon>
        <taxon>fabids</taxon>
        <taxon>Fabales</taxon>
        <taxon>Fabaceae</taxon>
        <taxon>Papilionoideae</taxon>
        <taxon>50 kb inversion clade</taxon>
        <taxon>NPAAA clade</taxon>
        <taxon>Hologalegina</taxon>
        <taxon>IRL clade</taxon>
        <taxon>Trifolieae</taxon>
        <taxon>Trifolium</taxon>
    </lineage>
</organism>
<proteinExistence type="predicted"/>
<sequence length="108" mass="11776">MVWALPDGPDLSNSASAAASLPPPNPTRRKTQPHFVDAGITNKLQVHLFYSLSIFSSPLLSLNCNKPSYTIPAQFAAAALAITALHNATHQRIVILRLYHKAARFTLE</sequence>
<protein>
    <submittedName>
        <fullName evidence="2">Uncharacterized protein</fullName>
    </submittedName>
</protein>
<evidence type="ECO:0000256" key="1">
    <source>
        <dbReference type="SAM" id="MobiDB-lite"/>
    </source>
</evidence>
<accession>A0A2Z6P8P7</accession>
<feature type="region of interest" description="Disordered" evidence="1">
    <location>
        <begin position="1"/>
        <end position="32"/>
    </location>
</feature>
<reference evidence="3" key="1">
    <citation type="journal article" date="2017" name="Front. Plant Sci.">
        <title>Climate Clever Clovers: New Paradigm to Reduce the Environmental Footprint of Ruminants by Breeding Low Methanogenic Forages Utilizing Haplotype Variation.</title>
        <authorList>
            <person name="Kaur P."/>
            <person name="Appels R."/>
            <person name="Bayer P.E."/>
            <person name="Keeble-Gagnere G."/>
            <person name="Wang J."/>
            <person name="Hirakawa H."/>
            <person name="Shirasawa K."/>
            <person name="Vercoe P."/>
            <person name="Stefanova K."/>
            <person name="Durmic Z."/>
            <person name="Nichols P."/>
            <person name="Revell C."/>
            <person name="Isobe S.N."/>
            <person name="Edwards D."/>
            <person name="Erskine W."/>
        </authorList>
    </citation>
    <scope>NUCLEOTIDE SEQUENCE [LARGE SCALE GENOMIC DNA]</scope>
    <source>
        <strain evidence="3">cv. Daliak</strain>
    </source>
</reference>
<dbReference type="AlphaFoldDB" id="A0A2Z6P8P7"/>
<gene>
    <name evidence="2" type="ORF">TSUD_253950</name>
</gene>
<evidence type="ECO:0000313" key="2">
    <source>
        <dbReference type="EMBL" id="GAU45162.1"/>
    </source>
</evidence>